<evidence type="ECO:0000313" key="7">
    <source>
        <dbReference type="Proteomes" id="UP000002279"/>
    </source>
</evidence>
<comment type="subcellular location">
    <subcellularLocation>
        <location evidence="1">Midbody</location>
    </subcellularLocation>
</comment>
<feature type="region of interest" description="Disordered" evidence="4">
    <location>
        <begin position="132"/>
        <end position="151"/>
    </location>
</feature>
<gene>
    <name evidence="6" type="primary">CCDC124</name>
</gene>
<reference evidence="6" key="2">
    <citation type="submission" date="2025-08" db="UniProtKB">
        <authorList>
            <consortium name="Ensembl"/>
        </authorList>
    </citation>
    <scope>IDENTIFICATION</scope>
    <source>
        <strain evidence="6">Glennie</strain>
    </source>
</reference>
<dbReference type="PANTHER" id="PTHR21680:SF0">
    <property type="entry name" value="COILED-COIL DOMAIN-CONTAINING PROTEIN 124"/>
    <property type="match status" value="1"/>
</dbReference>
<name>A0A6I8N0M5_ORNAN</name>
<proteinExistence type="inferred from homology"/>
<sequence length="358" mass="40964">MPKKFQGENTKSAAARVRKAEAKAAADAKRQKELEDAYWKDEDKHVMRKEQRKCFCSSSHPSRLPLQQPWEPGSSGDCVKEEKEKRRMEQLERKKEIQRLLEEEDSKLKGKSLKPLPSGKITRSQIEDMIRKDQQKEYEDSVEKPKSHLEVPLEENMNRRVLEGELEARTIEDALALLSVSDDSDRHPERRMKAAFAAFEEQHLPRLKKENPNMRLSQLKQLLKKEWMKSPENPMNQHPSVHAFSQELNPAKAGPWLVPRQLGREPVAGVKRESLLEENSNIPIPREEPLRSPWGPGVSPGPGGGVIRPASPTARCQHLCPVPFKAHSLLDQLTRSQTWFFTWGLTSPWADWPSVGHG</sequence>
<organism evidence="6 7">
    <name type="scientific">Ornithorhynchus anatinus</name>
    <name type="common">Duckbill platypus</name>
    <dbReference type="NCBI Taxonomy" id="9258"/>
    <lineage>
        <taxon>Eukaryota</taxon>
        <taxon>Metazoa</taxon>
        <taxon>Chordata</taxon>
        <taxon>Craniata</taxon>
        <taxon>Vertebrata</taxon>
        <taxon>Euteleostomi</taxon>
        <taxon>Mammalia</taxon>
        <taxon>Monotremata</taxon>
        <taxon>Ornithorhynchidae</taxon>
        <taxon>Ornithorhynchus</taxon>
    </lineage>
</organism>
<reference evidence="6" key="3">
    <citation type="submission" date="2025-09" db="UniProtKB">
        <authorList>
            <consortium name="Ensembl"/>
        </authorList>
    </citation>
    <scope>IDENTIFICATION</scope>
    <source>
        <strain evidence="6">Glennie</strain>
    </source>
</reference>
<accession>A0A6I8N0M5</accession>
<dbReference type="AlphaFoldDB" id="A0A6I8N0M5"/>
<dbReference type="Ensembl" id="ENSOANT00000048281.1">
    <property type="protein sequence ID" value="ENSOANP00000034456.1"/>
    <property type="gene ID" value="ENSOANG00000046007.1"/>
</dbReference>
<dbReference type="InterPro" id="IPR010422">
    <property type="entry name" value="Ccdc124/Oxs1"/>
</dbReference>
<feature type="compositionally biased region" description="Basic and acidic residues" evidence="4">
    <location>
        <begin position="78"/>
        <end position="91"/>
    </location>
</feature>
<evidence type="ECO:0000259" key="5">
    <source>
        <dbReference type="Pfam" id="PF06244"/>
    </source>
</evidence>
<dbReference type="GeneTree" id="ENSGT00390000012482"/>
<comment type="similarity">
    <text evidence="2">Belongs to the CCDC124 family.</text>
</comment>
<evidence type="ECO:0000256" key="1">
    <source>
        <dbReference type="ARBA" id="ARBA00004214"/>
    </source>
</evidence>
<feature type="domain" description="Coiled-coil" evidence="5">
    <location>
        <begin position="156"/>
        <end position="237"/>
    </location>
</feature>
<reference evidence="6 7" key="1">
    <citation type="journal article" date="2008" name="Nature">
        <title>Genome analysis of the platypus reveals unique signatures of evolution.</title>
        <authorList>
            <person name="Warren W.C."/>
            <person name="Hillier L.W."/>
            <person name="Marshall Graves J.A."/>
            <person name="Birney E."/>
            <person name="Ponting C.P."/>
            <person name="Grutzner F."/>
            <person name="Belov K."/>
            <person name="Miller W."/>
            <person name="Clarke L."/>
            <person name="Chinwalla A.T."/>
            <person name="Yang S.P."/>
            <person name="Heger A."/>
            <person name="Locke D.P."/>
            <person name="Miethke P."/>
            <person name="Waters P.D."/>
            <person name="Veyrunes F."/>
            <person name="Fulton L."/>
            <person name="Fulton B."/>
            <person name="Graves T."/>
            <person name="Wallis J."/>
            <person name="Puente X.S."/>
            <person name="Lopez-Otin C."/>
            <person name="Ordonez G.R."/>
            <person name="Eichler E.E."/>
            <person name="Chen L."/>
            <person name="Cheng Z."/>
            <person name="Deakin J.E."/>
            <person name="Alsop A."/>
            <person name="Thompson K."/>
            <person name="Kirby P."/>
            <person name="Papenfuss A.T."/>
            <person name="Wakefield M.J."/>
            <person name="Olender T."/>
            <person name="Lancet D."/>
            <person name="Huttley G.A."/>
            <person name="Smit A.F."/>
            <person name="Pask A."/>
            <person name="Temple-Smith P."/>
            <person name="Batzer M.A."/>
            <person name="Walker J.A."/>
            <person name="Konkel M.K."/>
            <person name="Harris R.S."/>
            <person name="Whittington C.M."/>
            <person name="Wong E.S."/>
            <person name="Gemmell N.J."/>
            <person name="Buschiazzo E."/>
            <person name="Vargas Jentzsch I.M."/>
            <person name="Merkel A."/>
            <person name="Schmitz J."/>
            <person name="Zemann A."/>
            <person name="Churakov G."/>
            <person name="Kriegs J.O."/>
            <person name="Brosius J."/>
            <person name="Murchison E.P."/>
            <person name="Sachidanandam R."/>
            <person name="Smith C."/>
            <person name="Hannon G.J."/>
            <person name="Tsend-Ayush E."/>
            <person name="McMillan D."/>
            <person name="Attenborough R."/>
            <person name="Rens W."/>
            <person name="Ferguson-Smith M."/>
            <person name="Lefevre C.M."/>
            <person name="Sharp J.A."/>
            <person name="Nicholas K.R."/>
            <person name="Ray D.A."/>
            <person name="Kube M."/>
            <person name="Reinhardt R."/>
            <person name="Pringle T.H."/>
            <person name="Taylor J."/>
            <person name="Jones R.C."/>
            <person name="Nixon B."/>
            <person name="Dacheux J.L."/>
            <person name="Niwa H."/>
            <person name="Sekita Y."/>
            <person name="Huang X."/>
            <person name="Stark A."/>
            <person name="Kheradpour P."/>
            <person name="Kellis M."/>
            <person name="Flicek P."/>
            <person name="Chen Y."/>
            <person name="Webber C."/>
            <person name="Hardison R."/>
            <person name="Nelson J."/>
            <person name="Hallsworth-Pepin K."/>
            <person name="Delehaunty K."/>
            <person name="Markovic C."/>
            <person name="Minx P."/>
            <person name="Feng Y."/>
            <person name="Kremitzki C."/>
            <person name="Mitreva M."/>
            <person name="Glasscock J."/>
            <person name="Wylie T."/>
            <person name="Wohldmann P."/>
            <person name="Thiru P."/>
            <person name="Nhan M.N."/>
            <person name="Pohl C.S."/>
            <person name="Smith S.M."/>
            <person name="Hou S."/>
            <person name="Nefedov M."/>
            <person name="de Jong P.J."/>
            <person name="Renfree M.B."/>
            <person name="Mardis E.R."/>
            <person name="Wilson R.K."/>
        </authorList>
    </citation>
    <scope>NUCLEOTIDE SEQUENCE [LARGE SCALE GENOMIC DNA]</scope>
    <source>
        <strain evidence="6 7">Glennie</strain>
    </source>
</reference>
<dbReference type="Pfam" id="PF06244">
    <property type="entry name" value="Ccdc124"/>
    <property type="match status" value="1"/>
</dbReference>
<dbReference type="Proteomes" id="UP000002279">
    <property type="component" value="Chromosome X1"/>
</dbReference>
<evidence type="ECO:0000313" key="6">
    <source>
        <dbReference type="Ensembl" id="ENSOANP00000034456.1"/>
    </source>
</evidence>
<dbReference type="GO" id="GO:0003713">
    <property type="term" value="F:transcription coactivator activity"/>
    <property type="evidence" value="ECO:0000318"/>
    <property type="project" value="GO_Central"/>
</dbReference>
<evidence type="ECO:0000256" key="4">
    <source>
        <dbReference type="SAM" id="MobiDB-lite"/>
    </source>
</evidence>
<evidence type="ECO:0000256" key="3">
    <source>
        <dbReference type="ARBA" id="ARBA00023054"/>
    </source>
</evidence>
<keyword evidence="3" id="KW-0175">Coiled coil</keyword>
<feature type="region of interest" description="Disordered" evidence="4">
    <location>
        <begin position="284"/>
        <end position="304"/>
    </location>
</feature>
<keyword evidence="7" id="KW-1185">Reference proteome</keyword>
<dbReference type="Bgee" id="ENSOANG00000046007">
    <property type="expression patterns" value="Expressed in fibroblast and 7 other cell types or tissues"/>
</dbReference>
<feature type="compositionally biased region" description="Basic and acidic residues" evidence="4">
    <location>
        <begin position="18"/>
        <end position="42"/>
    </location>
</feature>
<feature type="region of interest" description="Disordered" evidence="4">
    <location>
        <begin position="55"/>
        <end position="91"/>
    </location>
</feature>
<evidence type="ECO:0000256" key="2">
    <source>
        <dbReference type="ARBA" id="ARBA00008296"/>
    </source>
</evidence>
<protein>
    <recommendedName>
        <fullName evidence="5">Coiled-coil domain-containing protein</fullName>
    </recommendedName>
</protein>
<dbReference type="InterPro" id="IPR054414">
    <property type="entry name" value="Ccdc124/Oxs1_C"/>
</dbReference>
<dbReference type="GO" id="GO:0005634">
    <property type="term" value="C:nucleus"/>
    <property type="evidence" value="ECO:0000318"/>
    <property type="project" value="GO_Central"/>
</dbReference>
<dbReference type="GO" id="GO:0030496">
    <property type="term" value="C:midbody"/>
    <property type="evidence" value="ECO:0007669"/>
    <property type="project" value="UniProtKB-SubCell"/>
</dbReference>
<dbReference type="PANTHER" id="PTHR21680">
    <property type="entry name" value="COILED-COIL DOMAIN-CONTAINING PROTEIN 124"/>
    <property type="match status" value="1"/>
</dbReference>
<dbReference type="GO" id="GO:0006366">
    <property type="term" value="P:transcription by RNA polymerase II"/>
    <property type="evidence" value="ECO:0000318"/>
    <property type="project" value="GO_Central"/>
</dbReference>
<dbReference type="FunCoup" id="A0A6I8N0M5">
    <property type="interactions" value="1448"/>
</dbReference>
<feature type="region of interest" description="Disordered" evidence="4">
    <location>
        <begin position="106"/>
        <end position="126"/>
    </location>
</feature>
<feature type="region of interest" description="Disordered" evidence="4">
    <location>
        <begin position="1"/>
        <end position="42"/>
    </location>
</feature>
<dbReference type="InParanoid" id="A0A6I8N0M5"/>